<feature type="transmembrane region" description="Helical" evidence="1">
    <location>
        <begin position="7"/>
        <end position="25"/>
    </location>
</feature>
<evidence type="ECO:0000259" key="2">
    <source>
        <dbReference type="Pfam" id="PF26248"/>
    </source>
</evidence>
<dbReference type="Proteomes" id="UP001595898">
    <property type="component" value="Unassembled WGS sequence"/>
</dbReference>
<keyword evidence="1" id="KW-0812">Transmembrane</keyword>
<gene>
    <name evidence="3" type="ORF">ACFO5R_19060</name>
</gene>
<reference evidence="3 4" key="1">
    <citation type="journal article" date="2019" name="Int. J. Syst. Evol. Microbiol.">
        <title>The Global Catalogue of Microorganisms (GCM) 10K type strain sequencing project: providing services to taxonomists for standard genome sequencing and annotation.</title>
        <authorList>
            <consortium name="The Broad Institute Genomics Platform"/>
            <consortium name="The Broad Institute Genome Sequencing Center for Infectious Disease"/>
            <person name="Wu L."/>
            <person name="Ma J."/>
        </authorList>
    </citation>
    <scope>NUCLEOTIDE SEQUENCE [LARGE SCALE GENOMIC DNA]</scope>
    <source>
        <strain evidence="3 4">WLHS5</strain>
    </source>
</reference>
<evidence type="ECO:0000256" key="1">
    <source>
        <dbReference type="SAM" id="Phobius"/>
    </source>
</evidence>
<dbReference type="EMBL" id="JBHSFA010000009">
    <property type="protein sequence ID" value="MFC4544033.1"/>
    <property type="molecule type" value="Genomic_DNA"/>
</dbReference>
<dbReference type="RefSeq" id="WP_250141946.1">
    <property type="nucleotide sequence ID" value="NZ_JALIQP010000005.1"/>
</dbReference>
<accession>A0ABD5PU63</accession>
<dbReference type="InterPro" id="IPR058372">
    <property type="entry name" value="DUF8059"/>
</dbReference>
<evidence type="ECO:0000313" key="4">
    <source>
        <dbReference type="Proteomes" id="UP001595898"/>
    </source>
</evidence>
<keyword evidence="1" id="KW-1133">Transmembrane helix</keyword>
<organism evidence="3 4">
    <name type="scientific">Halosolutus amylolyticus</name>
    <dbReference type="NCBI Taxonomy" id="2932267"/>
    <lineage>
        <taxon>Archaea</taxon>
        <taxon>Methanobacteriati</taxon>
        <taxon>Methanobacteriota</taxon>
        <taxon>Stenosarchaea group</taxon>
        <taxon>Halobacteria</taxon>
        <taxon>Halobacteriales</taxon>
        <taxon>Natrialbaceae</taxon>
        <taxon>Halosolutus</taxon>
    </lineage>
</organism>
<comment type="caution">
    <text evidence="3">The sequence shown here is derived from an EMBL/GenBank/DDBJ whole genome shotgun (WGS) entry which is preliminary data.</text>
</comment>
<feature type="transmembrane region" description="Helical" evidence="1">
    <location>
        <begin position="96"/>
        <end position="115"/>
    </location>
</feature>
<keyword evidence="1" id="KW-0472">Membrane</keyword>
<protein>
    <recommendedName>
        <fullName evidence="2">DUF8059 domain-containing protein</fullName>
    </recommendedName>
</protein>
<evidence type="ECO:0000313" key="3">
    <source>
        <dbReference type="EMBL" id="MFC4544033.1"/>
    </source>
</evidence>
<dbReference type="AlphaFoldDB" id="A0ABD5PU63"/>
<keyword evidence="4" id="KW-1185">Reference proteome</keyword>
<name>A0ABD5PU63_9EURY</name>
<sequence>MSRILKTSGFLGLTVMMVVGLYQNYLIAAGGTVPQWLIGGHAHLGVLSILAIALGVVLPTFGMGASIERIVTWAFVVGQWALPLTVWLAAGFELEFLHPTAFLWGLLLVLAMAIMSWQSAVQPAEGTGERGGSGASLADD</sequence>
<proteinExistence type="predicted"/>
<feature type="transmembrane region" description="Helical" evidence="1">
    <location>
        <begin position="70"/>
        <end position="90"/>
    </location>
</feature>
<dbReference type="Pfam" id="PF26248">
    <property type="entry name" value="DUF8059"/>
    <property type="match status" value="1"/>
</dbReference>
<feature type="domain" description="DUF8059" evidence="2">
    <location>
        <begin position="1"/>
        <end position="139"/>
    </location>
</feature>
<feature type="transmembrane region" description="Helical" evidence="1">
    <location>
        <begin position="37"/>
        <end position="58"/>
    </location>
</feature>